<name>A0ABW8I3P7_9BACI</name>
<evidence type="ECO:0000313" key="3">
    <source>
        <dbReference type="Proteomes" id="UP001619911"/>
    </source>
</evidence>
<protein>
    <submittedName>
        <fullName evidence="2">Uncharacterized protein</fullName>
    </submittedName>
</protein>
<dbReference type="RefSeq" id="WP_404313589.1">
    <property type="nucleotide sequence ID" value="NZ_JAUIYO010000001.1"/>
</dbReference>
<evidence type="ECO:0000313" key="2">
    <source>
        <dbReference type="EMBL" id="MFK2824083.1"/>
    </source>
</evidence>
<evidence type="ECO:0000256" key="1">
    <source>
        <dbReference type="SAM" id="Phobius"/>
    </source>
</evidence>
<dbReference type="Proteomes" id="UP001619911">
    <property type="component" value="Unassembled WGS sequence"/>
</dbReference>
<comment type="caution">
    <text evidence="2">The sequence shown here is derived from an EMBL/GenBank/DDBJ whole genome shotgun (WGS) entry which is preliminary data.</text>
</comment>
<keyword evidence="1" id="KW-0472">Membrane</keyword>
<feature type="transmembrane region" description="Helical" evidence="1">
    <location>
        <begin position="110"/>
        <end position="129"/>
    </location>
</feature>
<accession>A0ABW8I3P7</accession>
<proteinExistence type="predicted"/>
<sequence>MIFTYFLIILGSIPMILFLFALIEHRHYRILFRHLLICAVIWLVVYGIAAMLNFHYWSVYQLPFLPKWEEIKIMLFVVGALFAIVVMIAILTGLFMRVHFRKWFADQGKLFLVMGTLCLNILVMFIFIMPAGQKYDYSVILDYAEDQIKEFTPSENNPVTAVLAASQQNCFSRSSSCRHSSYDNLVVVKNFKDQGLWVRMEIAFLNRDNEVMDVFRFGPVYLQAGETVPVVSKYEVENSSIWDRWTNFTEDRTASIQYRYQWKSDS</sequence>
<gene>
    <name evidence="2" type="ORF">QYG89_00040</name>
</gene>
<feature type="transmembrane region" description="Helical" evidence="1">
    <location>
        <begin position="6"/>
        <end position="23"/>
    </location>
</feature>
<dbReference type="EMBL" id="JAUIYO010000001">
    <property type="protein sequence ID" value="MFK2824083.1"/>
    <property type="molecule type" value="Genomic_DNA"/>
</dbReference>
<feature type="transmembrane region" description="Helical" evidence="1">
    <location>
        <begin position="74"/>
        <end position="98"/>
    </location>
</feature>
<feature type="transmembrane region" description="Helical" evidence="1">
    <location>
        <begin position="35"/>
        <end position="54"/>
    </location>
</feature>
<keyword evidence="1" id="KW-1133">Transmembrane helix</keyword>
<keyword evidence="3" id="KW-1185">Reference proteome</keyword>
<keyword evidence="1" id="KW-0812">Transmembrane</keyword>
<organism evidence="2 3">
    <name type="scientific">Bacillus lumedeiriae</name>
    <dbReference type="NCBI Taxonomy" id="3058829"/>
    <lineage>
        <taxon>Bacteria</taxon>
        <taxon>Bacillati</taxon>
        <taxon>Bacillota</taxon>
        <taxon>Bacilli</taxon>
        <taxon>Bacillales</taxon>
        <taxon>Bacillaceae</taxon>
        <taxon>Bacillus</taxon>
    </lineage>
</organism>
<reference evidence="2 3" key="1">
    <citation type="submission" date="2023-07" db="EMBL/GenBank/DDBJ databases">
        <title>Bacillus lucianemedeirus sp. nov, a new species isolated from an immunobiological production facility.</title>
        <authorList>
            <person name="Costa L.V."/>
            <person name="Miranda R.V.S.L."/>
            <person name="Brandao M.L.L."/>
            <person name="Reis C.M.F."/>
            <person name="Frazao A.M."/>
            <person name="Cruz F.V."/>
            <person name="Baio P.V.P."/>
            <person name="Veras J.F.C."/>
            <person name="Ramos J.N."/>
            <person name="Vieira V."/>
        </authorList>
    </citation>
    <scope>NUCLEOTIDE SEQUENCE [LARGE SCALE GENOMIC DNA]</scope>
    <source>
        <strain evidence="2 3">B190/17</strain>
    </source>
</reference>